<name>A0AAW1WHK7_RUBAR</name>
<dbReference type="Pfam" id="PF21359">
    <property type="entry name" value="zf_topless"/>
    <property type="match status" value="1"/>
</dbReference>
<evidence type="ECO:0000256" key="4">
    <source>
        <dbReference type="SAM" id="MobiDB-lite"/>
    </source>
</evidence>
<dbReference type="SMART" id="SM00668">
    <property type="entry name" value="CTLH"/>
    <property type="match status" value="1"/>
</dbReference>
<dbReference type="SMART" id="SM00320">
    <property type="entry name" value="WD40"/>
    <property type="match status" value="10"/>
</dbReference>
<dbReference type="EMBL" id="JBEDUW010000006">
    <property type="protein sequence ID" value="KAK9923113.1"/>
    <property type="molecule type" value="Genomic_DNA"/>
</dbReference>
<feature type="repeat" description="WD" evidence="3">
    <location>
        <begin position="456"/>
        <end position="499"/>
    </location>
</feature>
<evidence type="ECO:0000313" key="7">
    <source>
        <dbReference type="Proteomes" id="UP001457282"/>
    </source>
</evidence>
<feature type="repeat" description="WD" evidence="3">
    <location>
        <begin position="919"/>
        <end position="953"/>
    </location>
</feature>
<dbReference type="Gene3D" id="2.130.10.10">
    <property type="entry name" value="YVTN repeat-like/Quinoprotein amine dehydrogenase"/>
    <property type="match status" value="3"/>
</dbReference>
<dbReference type="InterPro" id="IPR011045">
    <property type="entry name" value="N2O_reductase_N"/>
</dbReference>
<dbReference type="SUPFAM" id="SSF101908">
    <property type="entry name" value="Putative isomerase YbhE"/>
    <property type="match status" value="1"/>
</dbReference>
<reference evidence="6 7" key="1">
    <citation type="journal article" date="2023" name="G3 (Bethesda)">
        <title>A chromosome-length genome assembly and annotation of blackberry (Rubus argutus, cv. 'Hillquist').</title>
        <authorList>
            <person name="Bruna T."/>
            <person name="Aryal R."/>
            <person name="Dudchenko O."/>
            <person name="Sargent D.J."/>
            <person name="Mead D."/>
            <person name="Buti M."/>
            <person name="Cavallini A."/>
            <person name="Hytonen T."/>
            <person name="Andres J."/>
            <person name="Pham M."/>
            <person name="Weisz D."/>
            <person name="Mascagni F."/>
            <person name="Usai G."/>
            <person name="Natali L."/>
            <person name="Bassil N."/>
            <person name="Fernandez G.E."/>
            <person name="Lomsadze A."/>
            <person name="Armour M."/>
            <person name="Olukolu B."/>
            <person name="Poorten T."/>
            <person name="Britton C."/>
            <person name="Davik J."/>
            <person name="Ashrafi H."/>
            <person name="Aiden E.L."/>
            <person name="Borodovsky M."/>
            <person name="Worthington M."/>
        </authorList>
    </citation>
    <scope>NUCLEOTIDE SEQUENCE [LARGE SCALE GENOMIC DNA]</scope>
    <source>
        <strain evidence="6">PI 553951</strain>
    </source>
</reference>
<dbReference type="PROSITE" id="PS50896">
    <property type="entry name" value="LISH"/>
    <property type="match status" value="1"/>
</dbReference>
<feature type="domain" description="CTLH" evidence="5">
    <location>
        <begin position="35"/>
        <end position="93"/>
    </location>
</feature>
<evidence type="ECO:0000313" key="6">
    <source>
        <dbReference type="EMBL" id="KAK9923113.1"/>
    </source>
</evidence>
<dbReference type="AlphaFoldDB" id="A0AAW1WHK7"/>
<dbReference type="InterPro" id="IPR006595">
    <property type="entry name" value="CTLH_C"/>
</dbReference>
<feature type="region of interest" description="Disordered" evidence="4">
    <location>
        <begin position="1097"/>
        <end position="1125"/>
    </location>
</feature>
<sequence length="1125" mass="124451">MSVTARRELVFLLLQYLDDEEYKETVHKLERESGFFFNMKYFEECVTNGDWDEVESYLSGFSKFDENRHSMKIFFEIRKQRYLEALDRHDHAKAVEILQKHLKGFSRHNEGIFKELTMLLTLENFRENDQLSKQGDTNFARANMLAEVKQLIESNPVFCDKLQYPSFKKSRLRTLINQSLSWQHHLCQNPKQAPDVKTLFYDHSCGPPNVFDPSPVNKALMRLLPKAGVFPPIGSHGPFQPAAAQHTASLPRWMANPSSMPHQTVTAGPIGLTAPNNASSLRKRTPLINNPAMDYQTADAEPVFKRSRASGVSDEVNNIPVNVFPISFPGHSAHMLDSSKDLPKIVIANFSQGSAVKSMDFHPGQQSLLLVGTSIGDITVWEVGSKHRLFSQSFRIWDLAACSATLQESLVIAYTASVNRVIWSPDGSFMGVAYSKHIVHVYSYHGGDDLRNHLEISAHVGNVTDLAFSHLNKQLCITSCGEDKSIKVWDAVTGKKLYTFEGHEAPVYSVYPHRKEQISFIFSTDVDGKIKAWLYDDMGPRVNFDAPGRSCMKMAYSTDGTRLFSCGTSKEGESYLVEWNDTEGEVKRVYNGLGNRTVGIVQFDTTKRLLVAGDDFRIKFWEMDNVDLLDFSDAGGGLPASPCVRFNKDGILLAVSTNENGIKVLANANGIRCFHSIENCANDASRIASGTLVKGLVVRTSGASSSSPGASSGIADRSEAMPMVVSLNGDCRSFAEGKLRVADQLEKFKFWKMGEVNEPSHLRSLRLPDSLLPSRIVRLIYANSGGILALTLSGEHKLWKWQKNEQNVLGKATTIVPPEFWKPQSGISMTNDILETHHEDSVACFALSKNEAYLVSASGGEISLFNMITFKRMVSFKPSPPAATFLAFNPQDNNIIAMGMEDSTIQIYNVNTGEVKITIQGHCERVTGLAFSTILNVLVSSGADSQLMVWSLDGWKKQAGTFLKNPAGRVSKPLSQTRIKFQKDEIHLLVIHDTQLAIYEASKLKCIEQWVPRESGGVITDATFSCDCQSVYATFEDGSVSIITTRTFQHRCRIYPAAYLPCSPSTRVYPAAVAAHPSEPNQFAVGLSDGGVLVLEPPESEEQWGSMPPVDGGGPSTSPPGAGLV</sequence>
<dbReference type="PANTHER" id="PTHR44083:SF48">
    <property type="entry name" value="TOPLESS-RELATED PROTEIN 4"/>
    <property type="match status" value="1"/>
</dbReference>
<evidence type="ECO:0000256" key="1">
    <source>
        <dbReference type="ARBA" id="ARBA00022574"/>
    </source>
</evidence>
<accession>A0AAW1WHK7</accession>
<keyword evidence="2" id="KW-0677">Repeat</keyword>
<dbReference type="GO" id="GO:0006355">
    <property type="term" value="P:regulation of DNA-templated transcription"/>
    <property type="evidence" value="ECO:0007669"/>
    <property type="project" value="InterPro"/>
</dbReference>
<dbReference type="Proteomes" id="UP001457282">
    <property type="component" value="Unassembled WGS sequence"/>
</dbReference>
<dbReference type="Pfam" id="PF00400">
    <property type="entry name" value="WD40"/>
    <property type="match status" value="4"/>
</dbReference>
<dbReference type="SUPFAM" id="SSF63829">
    <property type="entry name" value="Calcium-dependent phosphotriesterase"/>
    <property type="match status" value="1"/>
</dbReference>
<evidence type="ECO:0000259" key="5">
    <source>
        <dbReference type="PROSITE" id="PS50897"/>
    </source>
</evidence>
<dbReference type="SUPFAM" id="SSF50978">
    <property type="entry name" value="WD40 repeat-like"/>
    <property type="match status" value="1"/>
</dbReference>
<dbReference type="InterPro" id="IPR048419">
    <property type="entry name" value="Topless_Znf"/>
</dbReference>
<protein>
    <recommendedName>
        <fullName evidence="5">CTLH domain-containing protein</fullName>
    </recommendedName>
</protein>
<dbReference type="SMART" id="SM00667">
    <property type="entry name" value="LisH"/>
    <property type="match status" value="1"/>
</dbReference>
<dbReference type="PANTHER" id="PTHR44083">
    <property type="entry name" value="TOPLESS-RELATED PROTEIN 1-RELATED"/>
    <property type="match status" value="1"/>
</dbReference>
<dbReference type="InterPro" id="IPR054080">
    <property type="entry name" value="TPR1-like_2nd"/>
</dbReference>
<dbReference type="SUPFAM" id="SSF50974">
    <property type="entry name" value="Nitrous oxide reductase, N-terminal domain"/>
    <property type="match status" value="1"/>
</dbReference>
<dbReference type="Pfam" id="PF21889">
    <property type="entry name" value="TPR1-like_2nd"/>
    <property type="match status" value="1"/>
</dbReference>
<dbReference type="InterPro" id="IPR015943">
    <property type="entry name" value="WD40/YVTN_repeat-like_dom_sf"/>
</dbReference>
<comment type="caution">
    <text evidence="6">The sequence shown here is derived from an EMBL/GenBank/DDBJ whole genome shotgun (WGS) entry which is preliminary data.</text>
</comment>
<dbReference type="PROSITE" id="PS50082">
    <property type="entry name" value="WD_REPEATS_2"/>
    <property type="match status" value="2"/>
</dbReference>
<evidence type="ECO:0000256" key="2">
    <source>
        <dbReference type="ARBA" id="ARBA00022737"/>
    </source>
</evidence>
<dbReference type="PROSITE" id="PS50897">
    <property type="entry name" value="CTLH"/>
    <property type="match status" value="1"/>
</dbReference>
<keyword evidence="7" id="KW-1185">Reference proteome</keyword>
<organism evidence="6 7">
    <name type="scientific">Rubus argutus</name>
    <name type="common">Southern blackberry</name>
    <dbReference type="NCBI Taxonomy" id="59490"/>
    <lineage>
        <taxon>Eukaryota</taxon>
        <taxon>Viridiplantae</taxon>
        <taxon>Streptophyta</taxon>
        <taxon>Embryophyta</taxon>
        <taxon>Tracheophyta</taxon>
        <taxon>Spermatophyta</taxon>
        <taxon>Magnoliopsida</taxon>
        <taxon>eudicotyledons</taxon>
        <taxon>Gunneridae</taxon>
        <taxon>Pentapetalae</taxon>
        <taxon>rosids</taxon>
        <taxon>fabids</taxon>
        <taxon>Rosales</taxon>
        <taxon>Rosaceae</taxon>
        <taxon>Rosoideae</taxon>
        <taxon>Rosoideae incertae sedis</taxon>
        <taxon>Rubus</taxon>
    </lineage>
</organism>
<keyword evidence="1 3" id="KW-0853">WD repeat</keyword>
<evidence type="ECO:0000256" key="3">
    <source>
        <dbReference type="PROSITE-ProRule" id="PRU00221"/>
    </source>
</evidence>
<dbReference type="InterPro" id="IPR027728">
    <property type="entry name" value="Topless_fam"/>
</dbReference>
<proteinExistence type="predicted"/>
<dbReference type="InterPro" id="IPR001680">
    <property type="entry name" value="WD40_rpt"/>
</dbReference>
<dbReference type="InterPro" id="IPR006594">
    <property type="entry name" value="LisH"/>
</dbReference>
<gene>
    <name evidence="6" type="ORF">M0R45_031546</name>
</gene>
<dbReference type="PROSITE" id="PS50294">
    <property type="entry name" value="WD_REPEATS_REGION"/>
    <property type="match status" value="1"/>
</dbReference>
<dbReference type="InterPro" id="IPR036322">
    <property type="entry name" value="WD40_repeat_dom_sf"/>
</dbReference>